<comment type="caution">
    <text evidence="1">The sequence shown here is derived from an EMBL/GenBank/DDBJ whole genome shotgun (WGS) entry which is preliminary data.</text>
</comment>
<gene>
    <name evidence="1" type="ORF">UY23_C0001G0189</name>
</gene>
<name>A0A0G1WMM9_9BACT</name>
<reference evidence="1 2" key="1">
    <citation type="journal article" date="2015" name="Nature">
        <title>rRNA introns, odd ribosomes, and small enigmatic genomes across a large radiation of phyla.</title>
        <authorList>
            <person name="Brown C.T."/>
            <person name="Hug L.A."/>
            <person name="Thomas B.C."/>
            <person name="Sharon I."/>
            <person name="Castelle C.J."/>
            <person name="Singh A."/>
            <person name="Wilkins M.J."/>
            <person name="Williams K.H."/>
            <person name="Banfield J.F."/>
        </authorList>
    </citation>
    <scope>NUCLEOTIDE SEQUENCE [LARGE SCALE GENOMIC DNA]</scope>
</reference>
<evidence type="ECO:0000313" key="2">
    <source>
        <dbReference type="Proteomes" id="UP000034956"/>
    </source>
</evidence>
<dbReference type="Proteomes" id="UP000034956">
    <property type="component" value="Unassembled WGS sequence"/>
</dbReference>
<organism evidence="1 2">
    <name type="scientific">Candidatus Jorgensenbacteria bacterium GW2011_GWA1_48_11</name>
    <dbReference type="NCBI Taxonomy" id="1618660"/>
    <lineage>
        <taxon>Bacteria</taxon>
        <taxon>Candidatus Joergenseniibacteriota</taxon>
    </lineage>
</organism>
<accession>A0A0G1WMM9</accession>
<dbReference type="AlphaFoldDB" id="A0A0G1WMM9"/>
<dbReference type="EMBL" id="LCPF01000001">
    <property type="protein sequence ID" value="KKU91583.1"/>
    <property type="molecule type" value="Genomic_DNA"/>
</dbReference>
<proteinExistence type="predicted"/>
<protein>
    <submittedName>
        <fullName evidence="1">Uncharacterized protein</fullName>
    </submittedName>
</protein>
<sequence length="117" mass="12123">MAKNILTRLFLLAAIFIFLTSPLKSQAAIGPLRPFGGRILNIAPNLDPLCPAGTNILTAGLPAPIVAIFTNVPGLVVNPPASQGAWVLGLALPPIPPCLPIVFLMGVSRSLSLGFGF</sequence>
<evidence type="ECO:0000313" key="1">
    <source>
        <dbReference type="EMBL" id="KKU91583.1"/>
    </source>
</evidence>